<feature type="transmembrane region" description="Helical" evidence="4">
    <location>
        <begin position="20"/>
        <end position="43"/>
    </location>
</feature>
<reference evidence="6 7" key="1">
    <citation type="submission" date="2020-04" db="EMBL/GenBank/DDBJ databases">
        <authorList>
            <person name="Alioto T."/>
            <person name="Alioto T."/>
            <person name="Gomez Garrido J."/>
        </authorList>
    </citation>
    <scope>NUCLEOTIDE SEQUENCE [LARGE SCALE GENOMIC DNA]</scope>
</reference>
<sequence>MAGPRAGGVLGYMRGVTFCLLWYFSILAGFYLLYCPLLPLLVLSPRHYRAFTEIIFGAWETYPTALMEIMMGTKIVVVGDKVDPEDRALIVMNHRTRLDWNYLWAAMFHGCHPPSHRLKFVLKSAVRHFPGPGWVMQMTCFLYIHRSWEMDQKLMNKVLDYFKDIGHTCQLLIFPEGTDLTKQSKASSDRYAAKHNLPEYERVLHPKTTGFAFLSQRLRGDGQLDAVYDLTIAYPKSVPQTEKDMLKGMFPEEVHFKIKRHAIESLPLDEVGYRQWLCQQWKDKEESLQEFYKTLSFPQDCPRIHDRPVGAKTVNALHLSFVAWTALTLFSIYALFSFWWFQMWVLATSSLFVMLSFVGDGFQHLEIALHYARKHHEKKCN</sequence>
<dbReference type="GO" id="GO:0005783">
    <property type="term" value="C:endoplasmic reticulum"/>
    <property type="evidence" value="ECO:0007669"/>
    <property type="project" value="TreeGrafter"/>
</dbReference>
<keyword evidence="4" id="KW-0472">Membrane</keyword>
<feature type="transmembrane region" description="Helical" evidence="4">
    <location>
        <begin position="339"/>
        <end position="358"/>
    </location>
</feature>
<evidence type="ECO:0000313" key="6">
    <source>
        <dbReference type="EMBL" id="CAB3368730.1"/>
    </source>
</evidence>
<keyword evidence="3" id="KW-0012">Acyltransferase</keyword>
<comment type="caution">
    <text evidence="6">The sequence shown here is derived from an EMBL/GenBank/DDBJ whole genome shotgun (WGS) entry which is preliminary data.</text>
</comment>
<proteinExistence type="inferred from homology"/>
<dbReference type="InterPro" id="IPR032098">
    <property type="entry name" value="Acyltransf_C"/>
</dbReference>
<evidence type="ECO:0000313" key="7">
    <source>
        <dbReference type="Proteomes" id="UP000494165"/>
    </source>
</evidence>
<dbReference type="Pfam" id="PF16076">
    <property type="entry name" value="Acyltransf_C"/>
    <property type="match status" value="1"/>
</dbReference>
<dbReference type="InterPro" id="IPR002123">
    <property type="entry name" value="Plipid/glycerol_acylTrfase"/>
</dbReference>
<feature type="transmembrane region" description="Helical" evidence="4">
    <location>
        <begin position="313"/>
        <end position="333"/>
    </location>
</feature>
<comment type="similarity">
    <text evidence="1">Belongs to the 1-acyl-sn-glycerol-3-phosphate acyltransferase family.</text>
</comment>
<evidence type="ECO:0000259" key="5">
    <source>
        <dbReference type="SMART" id="SM00563"/>
    </source>
</evidence>
<dbReference type="SUPFAM" id="SSF69593">
    <property type="entry name" value="Glycerol-3-phosphate (1)-acyltransferase"/>
    <property type="match status" value="1"/>
</dbReference>
<dbReference type="GO" id="GO:0016746">
    <property type="term" value="F:acyltransferase activity"/>
    <property type="evidence" value="ECO:0007669"/>
    <property type="project" value="UniProtKB-KW"/>
</dbReference>
<dbReference type="EMBL" id="CADEPI010000039">
    <property type="protein sequence ID" value="CAB3368730.1"/>
    <property type="molecule type" value="Genomic_DNA"/>
</dbReference>
<name>A0A8S1CGT8_9INSE</name>
<evidence type="ECO:0000256" key="4">
    <source>
        <dbReference type="SAM" id="Phobius"/>
    </source>
</evidence>
<feature type="domain" description="Phospholipid/glycerol acyltransferase" evidence="5">
    <location>
        <begin position="88"/>
        <end position="204"/>
    </location>
</feature>
<keyword evidence="2" id="KW-0808">Transferase</keyword>
<evidence type="ECO:0000256" key="3">
    <source>
        <dbReference type="ARBA" id="ARBA00023315"/>
    </source>
</evidence>
<dbReference type="SMART" id="SM00563">
    <property type="entry name" value="PlsC"/>
    <property type="match status" value="1"/>
</dbReference>
<accession>A0A8S1CGT8</accession>
<dbReference type="OrthoDB" id="186786at2759"/>
<dbReference type="Proteomes" id="UP000494165">
    <property type="component" value="Unassembled WGS sequence"/>
</dbReference>
<protein>
    <recommendedName>
        <fullName evidence="5">Phospholipid/glycerol acyltransferase domain-containing protein</fullName>
    </recommendedName>
</protein>
<evidence type="ECO:0000256" key="2">
    <source>
        <dbReference type="ARBA" id="ARBA00022679"/>
    </source>
</evidence>
<dbReference type="Pfam" id="PF01553">
    <property type="entry name" value="Acyltransferase"/>
    <property type="match status" value="1"/>
</dbReference>
<dbReference type="PANTHER" id="PTHR10983:SF16">
    <property type="entry name" value="LYSOCARDIOLIPIN ACYLTRANSFERASE 1"/>
    <property type="match status" value="1"/>
</dbReference>
<organism evidence="6 7">
    <name type="scientific">Cloeon dipterum</name>
    <dbReference type="NCBI Taxonomy" id="197152"/>
    <lineage>
        <taxon>Eukaryota</taxon>
        <taxon>Metazoa</taxon>
        <taxon>Ecdysozoa</taxon>
        <taxon>Arthropoda</taxon>
        <taxon>Hexapoda</taxon>
        <taxon>Insecta</taxon>
        <taxon>Pterygota</taxon>
        <taxon>Palaeoptera</taxon>
        <taxon>Ephemeroptera</taxon>
        <taxon>Pisciforma</taxon>
        <taxon>Baetidae</taxon>
        <taxon>Cloeon</taxon>
    </lineage>
</organism>
<keyword evidence="4" id="KW-0812">Transmembrane</keyword>
<dbReference type="GO" id="GO:0036149">
    <property type="term" value="P:phosphatidylinositol acyl-chain remodeling"/>
    <property type="evidence" value="ECO:0007669"/>
    <property type="project" value="TreeGrafter"/>
</dbReference>
<dbReference type="CDD" id="cd07990">
    <property type="entry name" value="LPLAT_LCLAT1-like"/>
    <property type="match status" value="1"/>
</dbReference>
<evidence type="ECO:0000256" key="1">
    <source>
        <dbReference type="ARBA" id="ARBA00008655"/>
    </source>
</evidence>
<keyword evidence="4" id="KW-1133">Transmembrane helix</keyword>
<dbReference type="AlphaFoldDB" id="A0A8S1CGT8"/>
<keyword evidence="7" id="KW-1185">Reference proteome</keyword>
<dbReference type="PANTHER" id="PTHR10983">
    <property type="entry name" value="1-ACYLGLYCEROL-3-PHOSPHATE ACYLTRANSFERASE-RELATED"/>
    <property type="match status" value="1"/>
</dbReference>
<gene>
    <name evidence="6" type="ORF">CLODIP_2_CD00806</name>
</gene>